<proteinExistence type="predicted"/>
<dbReference type="GeneID" id="100367001"/>
<dbReference type="SUPFAM" id="SSF88697">
    <property type="entry name" value="PUA domain-like"/>
    <property type="match status" value="1"/>
</dbReference>
<dbReference type="PANTHER" id="PTHR12963">
    <property type="entry name" value="THYROID RECEPTOR INTERACTING PROTEIN RELATED"/>
    <property type="match status" value="1"/>
</dbReference>
<dbReference type="Gene3D" id="2.30.130.30">
    <property type="entry name" value="Hypothetical protein"/>
    <property type="match status" value="1"/>
</dbReference>
<name>A0ABM0GJQ7_SACKO</name>
<organism evidence="3 4">
    <name type="scientific">Saccoglossus kowalevskii</name>
    <name type="common">Acorn worm</name>
    <dbReference type="NCBI Taxonomy" id="10224"/>
    <lineage>
        <taxon>Eukaryota</taxon>
        <taxon>Metazoa</taxon>
        <taxon>Hemichordata</taxon>
        <taxon>Enteropneusta</taxon>
        <taxon>Harrimaniidae</taxon>
        <taxon>Saccoglossus</taxon>
    </lineage>
</organism>
<reference evidence="4" key="1">
    <citation type="submission" date="2025-08" db="UniProtKB">
        <authorList>
            <consortium name="RefSeq"/>
        </authorList>
    </citation>
    <scope>IDENTIFICATION</scope>
    <source>
        <tissue evidence="4">Testes</tissue>
    </source>
</reference>
<feature type="domain" description="ASCH" evidence="2">
    <location>
        <begin position="426"/>
        <end position="539"/>
    </location>
</feature>
<dbReference type="InterPro" id="IPR009349">
    <property type="entry name" value="TRIP4/RQT4_C2HC5_Znf"/>
</dbReference>
<dbReference type="Pfam" id="PF04266">
    <property type="entry name" value="ASCH"/>
    <property type="match status" value="1"/>
</dbReference>
<dbReference type="Pfam" id="PF23134">
    <property type="entry name" value="TRIP4_3rd"/>
    <property type="match status" value="1"/>
</dbReference>
<evidence type="ECO:0000313" key="4">
    <source>
        <dbReference type="RefSeq" id="XP_002731363.1"/>
    </source>
</evidence>
<feature type="compositionally biased region" description="Polar residues" evidence="1">
    <location>
        <begin position="136"/>
        <end position="146"/>
    </location>
</feature>
<keyword evidence="3" id="KW-1185">Reference proteome</keyword>
<evidence type="ECO:0000313" key="3">
    <source>
        <dbReference type="Proteomes" id="UP000694865"/>
    </source>
</evidence>
<dbReference type="InterPro" id="IPR039128">
    <property type="entry name" value="TRIP4-like"/>
</dbReference>
<dbReference type="CDD" id="cd06554">
    <property type="entry name" value="ASCH_ASC-1_like"/>
    <property type="match status" value="1"/>
</dbReference>
<dbReference type="RefSeq" id="XP_002731363.1">
    <property type="nucleotide sequence ID" value="XM_002731317.2"/>
</dbReference>
<evidence type="ECO:0000259" key="2">
    <source>
        <dbReference type="SMART" id="SM01022"/>
    </source>
</evidence>
<dbReference type="InterPro" id="IPR007374">
    <property type="entry name" value="ASCH_domain"/>
</dbReference>
<dbReference type="InterPro" id="IPR056994">
    <property type="entry name" value="TRI4_N"/>
</dbReference>
<dbReference type="Pfam" id="PF06221">
    <property type="entry name" value="zf-C2HC5"/>
    <property type="match status" value="1"/>
</dbReference>
<protein>
    <submittedName>
        <fullName evidence="4">Activating signal cointegrator 1-like</fullName>
    </submittedName>
</protein>
<dbReference type="SMART" id="SM01022">
    <property type="entry name" value="ASCH"/>
    <property type="match status" value="1"/>
</dbReference>
<feature type="region of interest" description="Disordered" evidence="1">
    <location>
        <begin position="117"/>
        <end position="151"/>
    </location>
</feature>
<accession>A0ABM0GJQ7</accession>
<dbReference type="Pfam" id="PF23135">
    <property type="entry name" value="TRI4_N"/>
    <property type="match status" value="1"/>
</dbReference>
<dbReference type="PANTHER" id="PTHR12963:SF4">
    <property type="entry name" value="ACTIVATING SIGNAL COINTEGRATOR 1"/>
    <property type="match status" value="1"/>
</dbReference>
<dbReference type="InterPro" id="IPR015947">
    <property type="entry name" value="PUA-like_sf"/>
</dbReference>
<evidence type="ECO:0000256" key="1">
    <source>
        <dbReference type="SAM" id="MobiDB-lite"/>
    </source>
</evidence>
<sequence>MSAHTVDTALVGWCREELSRLLQNDIAEDIVRYILGIEDVEELQEYLFELLDGSNREHKQFVDDLVLRVMNPPAVPENVHIYRKKDDVDEIATGAKGKAKKNKHKPEKQKIDLMKVPYKPRMPGDPSPVEDEIIPNSKSPPQSDVNKQGAKKKQKFVALYSKEGEEKSTVKIPGRHPCECQAHRHRLVNNCIKCGRVVCDQEGAGPCFFCGSLVCSSEQLEILARNSHKSEKLMRKLMGDVIVKDKALGTVEKDSSKLCSGLDKAIMHKNKLIEYDKTSARRTHVIDDESDYFATDTNRWLSKKEREVLKNREDELREQRHGSRRGKKITLDFAGRKVIEDNEPINMYDREDAVVQAVNFGTDYRTESQKTSGLIKPGISQPAPKFVLDNKSQASTGNSKSEISQSRILRIQDKELLEMSDDGMCLSMHQPWASLLIAGIKKHEGRTWYSAHRGRLWIAAAANRPTPQEIAEVENAHKIIYPNEHFDFPSQYPVSCLLGSVDVTDCLSQEQYREKIPDGESGSPYIFICENPLELIVKFPIKGKHKIWKLDPHIHQAAKKGLRRK</sequence>
<gene>
    <name evidence="4" type="primary">LOC100367001</name>
</gene>
<dbReference type="InterPro" id="IPR056993">
    <property type="entry name" value="TRIP4_3rd_dom"/>
</dbReference>
<dbReference type="Proteomes" id="UP000694865">
    <property type="component" value="Unplaced"/>
</dbReference>